<sequence length="507" mass="59689">MDLPSLLSFKEKFLGHSVFKRQPAPYCHLPPFSKTWDNLQSVWCKRFLEEIAHLETNVKEKYFSRQIKREFKDIEYFRMFWTSIILHRKNEIREMENEITKEQSNENTRSFIEQFESSYKGLDDEKKWILGSGNKVEDIIYKYGSKLKYENLVHSFVLDTDDKKIRDLFSANEWNEILEKNSKKSPKIEPDLLCYITQYRKARISKKLFTNVKDLRKTVSKLCEKTVYDVEEQFDYIWIRNCISNLLTLYEIKPRVFEKSHLERWYDTNIWSSIIDQCMWNLKDVELIRGESCSIASSERKAKNRIMQERKPFGRRGDGVFRMEKGLCEYGAAEHGHLFKGEKDKKFMSDGFKLTRMLRDMLGRFSAELSTEVFKQIEMVGYLHSERMLQIFALDYAEGYMIRLRKGALLEVPKEPVEIDNLLKLMTAVLSSKLRIARTISLLKTPEQSNDLEFAGELSTAGKIERFCSNNRILDLPDPPSSPPSSSSSKKHSSDTKMTKKSKKRKP</sequence>
<dbReference type="VEuPathDB" id="FungiDB:RhiirFUN_024803"/>
<reference evidence="2 3" key="1">
    <citation type="journal article" date="2013" name="Proc. Natl. Acad. Sci. U.S.A.">
        <title>Genome of an arbuscular mycorrhizal fungus provides insight into the oldest plant symbiosis.</title>
        <authorList>
            <person name="Tisserant E."/>
            <person name="Malbreil M."/>
            <person name="Kuo A."/>
            <person name="Kohler A."/>
            <person name="Symeonidi A."/>
            <person name="Balestrini R."/>
            <person name="Charron P."/>
            <person name="Duensing N."/>
            <person name="Frei Dit Frey N."/>
            <person name="Gianinazzi-Pearson V."/>
            <person name="Gilbert L.B."/>
            <person name="Handa Y."/>
            <person name="Herr J.R."/>
            <person name="Hijri M."/>
            <person name="Koul R."/>
            <person name="Kawaguchi M."/>
            <person name="Krajinski F."/>
            <person name="Lammers P.J."/>
            <person name="Masclaux F.G."/>
            <person name="Murat C."/>
            <person name="Morin E."/>
            <person name="Ndikumana S."/>
            <person name="Pagni M."/>
            <person name="Petitpierre D."/>
            <person name="Requena N."/>
            <person name="Rosikiewicz P."/>
            <person name="Riley R."/>
            <person name="Saito K."/>
            <person name="San Clemente H."/>
            <person name="Shapiro H."/>
            <person name="van Tuinen D."/>
            <person name="Becard G."/>
            <person name="Bonfante P."/>
            <person name="Paszkowski U."/>
            <person name="Shachar-Hill Y.Y."/>
            <person name="Tuskan G.A."/>
            <person name="Young P.W."/>
            <person name="Sanders I.R."/>
            <person name="Henrissat B."/>
            <person name="Rensing S.A."/>
            <person name="Grigoriev I.V."/>
            <person name="Corradi N."/>
            <person name="Roux C."/>
            <person name="Martin F."/>
        </authorList>
    </citation>
    <scope>NUCLEOTIDE SEQUENCE [LARGE SCALE GENOMIC DNA]</scope>
    <source>
        <strain evidence="2 3">DAOM 197198</strain>
    </source>
</reference>
<dbReference type="Proteomes" id="UP000018888">
    <property type="component" value="Unassembled WGS sequence"/>
</dbReference>
<gene>
    <name evidence="2" type="ORF">GLOIN_2v1471092</name>
</gene>
<dbReference type="EMBL" id="AUPC02000013">
    <property type="protein sequence ID" value="POG81143.1"/>
    <property type="molecule type" value="Genomic_DNA"/>
</dbReference>
<evidence type="ECO:0000256" key="1">
    <source>
        <dbReference type="SAM" id="MobiDB-lite"/>
    </source>
</evidence>
<organism evidence="2 3">
    <name type="scientific">Rhizophagus irregularis (strain DAOM 181602 / DAOM 197198 / MUCL 43194)</name>
    <name type="common">Arbuscular mycorrhizal fungus</name>
    <name type="synonym">Glomus intraradices</name>
    <dbReference type="NCBI Taxonomy" id="747089"/>
    <lineage>
        <taxon>Eukaryota</taxon>
        <taxon>Fungi</taxon>
        <taxon>Fungi incertae sedis</taxon>
        <taxon>Mucoromycota</taxon>
        <taxon>Glomeromycotina</taxon>
        <taxon>Glomeromycetes</taxon>
        <taxon>Glomerales</taxon>
        <taxon>Glomeraceae</taxon>
        <taxon>Rhizophagus</taxon>
    </lineage>
</organism>
<comment type="caution">
    <text evidence="2">The sequence shown here is derived from an EMBL/GenBank/DDBJ whole genome shotgun (WGS) entry which is preliminary data.</text>
</comment>
<reference evidence="2 3" key="2">
    <citation type="journal article" date="2018" name="New Phytol.">
        <title>High intraspecific genome diversity in the model arbuscular mycorrhizal symbiont Rhizophagus irregularis.</title>
        <authorList>
            <person name="Chen E.C.H."/>
            <person name="Morin E."/>
            <person name="Beaudet D."/>
            <person name="Noel J."/>
            <person name="Yildirir G."/>
            <person name="Ndikumana S."/>
            <person name="Charron P."/>
            <person name="St-Onge C."/>
            <person name="Giorgi J."/>
            <person name="Kruger M."/>
            <person name="Marton T."/>
            <person name="Ropars J."/>
            <person name="Grigoriev I.V."/>
            <person name="Hainaut M."/>
            <person name="Henrissat B."/>
            <person name="Roux C."/>
            <person name="Martin F."/>
            <person name="Corradi N."/>
        </authorList>
    </citation>
    <scope>NUCLEOTIDE SEQUENCE [LARGE SCALE GENOMIC DNA]</scope>
    <source>
        <strain evidence="2 3">DAOM 197198</strain>
    </source>
</reference>
<evidence type="ECO:0000313" key="3">
    <source>
        <dbReference type="Proteomes" id="UP000018888"/>
    </source>
</evidence>
<accession>A0A2P4QU17</accession>
<keyword evidence="3" id="KW-1185">Reference proteome</keyword>
<evidence type="ECO:0000313" key="2">
    <source>
        <dbReference type="EMBL" id="POG81143.1"/>
    </source>
</evidence>
<protein>
    <submittedName>
        <fullName evidence="2">Uncharacterized protein</fullName>
    </submittedName>
</protein>
<name>A0A2P4QU17_RHIID</name>
<dbReference type="AlphaFoldDB" id="A0A2P4QU17"/>
<feature type="region of interest" description="Disordered" evidence="1">
    <location>
        <begin position="471"/>
        <end position="507"/>
    </location>
</feature>
<proteinExistence type="predicted"/>